<dbReference type="PANTHER" id="PTHR10587">
    <property type="entry name" value="GLYCOSYL TRANSFERASE-RELATED"/>
    <property type="match status" value="1"/>
</dbReference>
<evidence type="ECO:0000313" key="6">
    <source>
        <dbReference type="Proteomes" id="UP001221328"/>
    </source>
</evidence>
<keyword evidence="6" id="KW-1185">Reference proteome</keyword>
<gene>
    <name evidence="5" type="ORF">PO587_22550</name>
</gene>
<dbReference type="Pfam" id="PF01522">
    <property type="entry name" value="Polysacc_deac_1"/>
    <property type="match status" value="1"/>
</dbReference>
<evidence type="ECO:0000256" key="1">
    <source>
        <dbReference type="ARBA" id="ARBA00022723"/>
    </source>
</evidence>
<feature type="region of interest" description="Disordered" evidence="3">
    <location>
        <begin position="1"/>
        <end position="24"/>
    </location>
</feature>
<dbReference type="InterPro" id="IPR002509">
    <property type="entry name" value="NODB_dom"/>
</dbReference>
<dbReference type="PANTHER" id="PTHR10587:SF133">
    <property type="entry name" value="CHITIN DEACETYLASE 1-RELATED"/>
    <property type="match status" value="1"/>
</dbReference>
<keyword evidence="2" id="KW-0378">Hydrolase</keyword>
<feature type="domain" description="NodB homology" evidence="4">
    <location>
        <begin position="34"/>
        <end position="211"/>
    </location>
</feature>
<evidence type="ECO:0000313" key="5">
    <source>
        <dbReference type="EMBL" id="MDC2957249.1"/>
    </source>
</evidence>
<accession>A0ABT5FXG8</accession>
<dbReference type="SUPFAM" id="SSF88713">
    <property type="entry name" value="Glycoside hydrolase/deacetylase"/>
    <property type="match status" value="1"/>
</dbReference>
<evidence type="ECO:0000256" key="2">
    <source>
        <dbReference type="ARBA" id="ARBA00022801"/>
    </source>
</evidence>
<dbReference type="Gene3D" id="3.20.20.370">
    <property type="entry name" value="Glycoside hydrolase/deacetylase"/>
    <property type="match status" value="1"/>
</dbReference>
<reference evidence="5 6" key="1">
    <citation type="journal article" date="2015" name="Int. J. Syst. Evol. Microbiol.">
        <title>Streptomyces gilvifuscus sp. nov., an actinomycete that produces antibacterial compounds isolated from soil.</title>
        <authorList>
            <person name="Nguyen T.M."/>
            <person name="Kim J."/>
        </authorList>
    </citation>
    <scope>NUCLEOTIDE SEQUENCE [LARGE SCALE GENOMIC DNA]</scope>
    <source>
        <strain evidence="5 6">T113</strain>
    </source>
</reference>
<sequence>MALTVTTYDHTSPRAARGKASGSVSGPVDCRKAKCVALTFDGGPSPTTPGLLDILKREHLHATFFLQGKGHIAKYPQIVRRIRDEGDEIGNHTWNHKVLTEIDTADARHELSSTQDAIERITGTKPVLMRPPQGRTDRDVAKICRELGLAQVLWSVTAKDYETTDSALITKRVLEQTHRDGIILLHDLHKGTVPAVPGILKALRQRGYTIVTVSQLLAPAKPQPGMVYRP</sequence>
<feature type="compositionally biased region" description="Polar residues" evidence="3">
    <location>
        <begin position="1"/>
        <end position="10"/>
    </location>
</feature>
<dbReference type="InterPro" id="IPR011330">
    <property type="entry name" value="Glyco_hydro/deAcase_b/a-brl"/>
</dbReference>
<proteinExistence type="predicted"/>
<name>A0ABT5FXG8_9ACTN</name>
<evidence type="ECO:0000259" key="4">
    <source>
        <dbReference type="PROSITE" id="PS51677"/>
    </source>
</evidence>
<protein>
    <submittedName>
        <fullName evidence="5">Polysaccharide deacetylase family protein</fullName>
    </submittedName>
</protein>
<dbReference type="Proteomes" id="UP001221328">
    <property type="component" value="Unassembled WGS sequence"/>
</dbReference>
<organism evidence="5 6">
    <name type="scientific">Streptomyces gilvifuscus</name>
    <dbReference type="NCBI Taxonomy" id="1550617"/>
    <lineage>
        <taxon>Bacteria</taxon>
        <taxon>Bacillati</taxon>
        <taxon>Actinomycetota</taxon>
        <taxon>Actinomycetes</taxon>
        <taxon>Kitasatosporales</taxon>
        <taxon>Streptomycetaceae</taxon>
        <taxon>Streptomyces</taxon>
    </lineage>
</organism>
<dbReference type="CDD" id="cd10917">
    <property type="entry name" value="CE4_NodB_like_6s_7s"/>
    <property type="match status" value="1"/>
</dbReference>
<dbReference type="InterPro" id="IPR050248">
    <property type="entry name" value="Polysacc_deacetylase_ArnD"/>
</dbReference>
<dbReference type="PROSITE" id="PS51677">
    <property type="entry name" value="NODB"/>
    <property type="match status" value="1"/>
</dbReference>
<comment type="caution">
    <text evidence="5">The sequence shown here is derived from an EMBL/GenBank/DDBJ whole genome shotgun (WGS) entry which is preliminary data.</text>
</comment>
<keyword evidence="1" id="KW-0479">Metal-binding</keyword>
<evidence type="ECO:0000256" key="3">
    <source>
        <dbReference type="SAM" id="MobiDB-lite"/>
    </source>
</evidence>
<dbReference type="EMBL" id="JAQOSK010000009">
    <property type="protein sequence ID" value="MDC2957249.1"/>
    <property type="molecule type" value="Genomic_DNA"/>
</dbReference>